<feature type="domain" description="BED-type" evidence="6">
    <location>
        <begin position="85"/>
        <end position="138"/>
    </location>
</feature>
<dbReference type="AlphaFoldDB" id="A0A183BMN1"/>
<reference evidence="7" key="2">
    <citation type="submission" date="2014-05" db="EMBL/GenBank/DDBJ databases">
        <title>The genome and life-stage specific transcriptomes of Globodera pallida elucidate key aspects of plant parasitism by a cyst nematode.</title>
        <authorList>
            <person name="Cotton J.A."/>
            <person name="Lilley C.J."/>
            <person name="Jones L.M."/>
            <person name="Kikuchi T."/>
            <person name="Reid A.J."/>
            <person name="Thorpe P."/>
            <person name="Tsai I.J."/>
            <person name="Beasley H."/>
            <person name="Blok V."/>
            <person name="Cock P.J.A."/>
            <person name="Van den Akker S.E."/>
            <person name="Holroyd N."/>
            <person name="Hunt M."/>
            <person name="Mantelin S."/>
            <person name="Naghra H."/>
            <person name="Pain A."/>
            <person name="Palomares-Rius J.E."/>
            <person name="Zarowiecki M."/>
            <person name="Berriman M."/>
            <person name="Jones J.T."/>
            <person name="Urwin P.E."/>
        </authorList>
    </citation>
    <scope>NUCLEOTIDE SEQUENCE [LARGE SCALE GENOMIC DNA]</scope>
    <source>
        <strain evidence="7">Lindley</strain>
    </source>
</reference>
<evidence type="ECO:0000256" key="5">
    <source>
        <dbReference type="SAM" id="MobiDB-lite"/>
    </source>
</evidence>
<accession>A0A183BMN1</accession>
<dbReference type="Proteomes" id="UP000050741">
    <property type="component" value="Unassembled WGS sequence"/>
</dbReference>
<dbReference type="InterPro" id="IPR036236">
    <property type="entry name" value="Znf_C2H2_sf"/>
</dbReference>
<evidence type="ECO:0000256" key="1">
    <source>
        <dbReference type="ARBA" id="ARBA00022723"/>
    </source>
</evidence>
<dbReference type="SUPFAM" id="SSF57667">
    <property type="entry name" value="beta-beta-alpha zinc fingers"/>
    <property type="match status" value="1"/>
</dbReference>
<dbReference type="GO" id="GO:0003677">
    <property type="term" value="F:DNA binding"/>
    <property type="evidence" value="ECO:0007669"/>
    <property type="project" value="InterPro"/>
</dbReference>
<evidence type="ECO:0000313" key="8">
    <source>
        <dbReference type="WBParaSite" id="GPLIN_000186600"/>
    </source>
</evidence>
<evidence type="ECO:0000259" key="6">
    <source>
        <dbReference type="PROSITE" id="PS50808"/>
    </source>
</evidence>
<feature type="region of interest" description="Disordered" evidence="5">
    <location>
        <begin position="51"/>
        <end position="72"/>
    </location>
</feature>
<keyword evidence="7" id="KW-1185">Reference proteome</keyword>
<dbReference type="PROSITE" id="PS50808">
    <property type="entry name" value="ZF_BED"/>
    <property type="match status" value="1"/>
</dbReference>
<organism evidence="7 8">
    <name type="scientific">Globodera pallida</name>
    <name type="common">Potato cyst nematode worm</name>
    <name type="synonym">Heterodera pallida</name>
    <dbReference type="NCBI Taxonomy" id="36090"/>
    <lineage>
        <taxon>Eukaryota</taxon>
        <taxon>Metazoa</taxon>
        <taxon>Ecdysozoa</taxon>
        <taxon>Nematoda</taxon>
        <taxon>Chromadorea</taxon>
        <taxon>Rhabditida</taxon>
        <taxon>Tylenchina</taxon>
        <taxon>Tylenchomorpha</taxon>
        <taxon>Tylenchoidea</taxon>
        <taxon>Heteroderidae</taxon>
        <taxon>Heteroderinae</taxon>
        <taxon>Globodera</taxon>
    </lineage>
</organism>
<feature type="region of interest" description="Disordered" evidence="5">
    <location>
        <begin position="145"/>
        <end position="174"/>
    </location>
</feature>
<keyword evidence="2 4" id="KW-0863">Zinc-finger</keyword>
<evidence type="ECO:0000313" key="7">
    <source>
        <dbReference type="Proteomes" id="UP000050741"/>
    </source>
</evidence>
<dbReference type="InterPro" id="IPR003656">
    <property type="entry name" value="Znf_BED"/>
</dbReference>
<keyword evidence="1" id="KW-0479">Metal-binding</keyword>
<reference evidence="8" key="3">
    <citation type="submission" date="2016-06" db="UniProtKB">
        <authorList>
            <consortium name="WormBaseParasite"/>
        </authorList>
    </citation>
    <scope>IDENTIFICATION</scope>
</reference>
<evidence type="ECO:0000256" key="4">
    <source>
        <dbReference type="PROSITE-ProRule" id="PRU00027"/>
    </source>
</evidence>
<dbReference type="SMART" id="SM00614">
    <property type="entry name" value="ZnF_BED"/>
    <property type="match status" value="1"/>
</dbReference>
<dbReference type="GO" id="GO:0008270">
    <property type="term" value="F:zinc ion binding"/>
    <property type="evidence" value="ECO:0007669"/>
    <property type="project" value="UniProtKB-KW"/>
</dbReference>
<reference evidence="7" key="1">
    <citation type="submission" date="2013-12" db="EMBL/GenBank/DDBJ databases">
        <authorList>
            <person name="Aslett M."/>
        </authorList>
    </citation>
    <scope>NUCLEOTIDE SEQUENCE [LARGE SCALE GENOMIC DNA]</scope>
    <source>
        <strain evidence="7">Lindley</strain>
    </source>
</reference>
<name>A0A183BMN1_GLOPA</name>
<evidence type="ECO:0000256" key="2">
    <source>
        <dbReference type="ARBA" id="ARBA00022771"/>
    </source>
</evidence>
<sequence>MMMDVSSTNALENDFDIDQLFNNSAGDEEADGDAQVAMMGNDPTSFSLPLFNGASAGAGGGGKRRRQRNFTSADELPMGTLDIDKPKHSYWRYFRRDRATARAECRMCGRSIQMGLKSSTGGMRRHMQSLHFGIFVEFIAERAAHPRGGAPSQQQQQMAMRKPKEWHDEEEGEEAEFGTPQIGIGAGGAKHFLDVDGCFAGLGASSVCSSSSASYGVASNRNFNNNNKRLRHSIKTELLTPSSSALLSSSDRRGLETSLNQSLKVLLNHSVGEQYPNDGLMTREQEADNDTSRFPATSQERLHQMVFSSNSNANLVMPTLSQMALPTATTTSVPAINAKTTASSTSSLRAVTDAELIGRLQIARERLKDALDMMDSLQHELTIRQQLRESDAVVYNENNNDN</sequence>
<protein>
    <submittedName>
        <fullName evidence="8">BED-type domain-containing protein</fullName>
    </submittedName>
</protein>
<keyword evidence="3" id="KW-0862">Zinc</keyword>
<proteinExistence type="predicted"/>
<dbReference type="Pfam" id="PF02892">
    <property type="entry name" value="zf-BED"/>
    <property type="match status" value="1"/>
</dbReference>
<evidence type="ECO:0000256" key="3">
    <source>
        <dbReference type="ARBA" id="ARBA00022833"/>
    </source>
</evidence>
<dbReference type="WBParaSite" id="GPLIN_000186600">
    <property type="protein sequence ID" value="GPLIN_000186600"/>
    <property type="gene ID" value="GPLIN_000186600"/>
</dbReference>